<dbReference type="AlphaFoldDB" id="A0AAV8A0R7"/>
<proteinExistence type="predicted"/>
<dbReference type="Proteomes" id="UP001146793">
    <property type="component" value="Unassembled WGS sequence"/>
</dbReference>
<accession>A0AAV8A0R7</accession>
<protein>
    <submittedName>
        <fullName evidence="2">Uncharacterized protein</fullName>
    </submittedName>
</protein>
<comment type="caution">
    <text evidence="2">The sequence shown here is derived from an EMBL/GenBank/DDBJ whole genome shotgun (WGS) entry which is preliminary data.</text>
</comment>
<evidence type="ECO:0000256" key="1">
    <source>
        <dbReference type="SAM" id="MobiDB-lite"/>
    </source>
</evidence>
<evidence type="ECO:0000313" key="2">
    <source>
        <dbReference type="EMBL" id="KAJ3446437.1"/>
    </source>
</evidence>
<sequence>MTLSYSLSKLHLNKSHLLGSCSNSIQITHHKCRMVNKGALGSFNNHRCDRSLVHQYRFVQNLVLSKRENSDESLRKVCQYKRGSRWISRLPRKANLENSGENGLLLVESGDDEGGDDDEVLNNNHNKIFCHSLFEYFSDLYFNQNKNKNQKTNFKLELGLIKNLNPSLILNKQKNLSLIEKKIRKKNHKKKTQLLITKRKSNKKKIRDQKTGVQKKQKFQPNQKWRIYHKNNSKNKKKGININNVKNKNMKKNKILLQIQTKKKSQKNKRILQFHKPQILILGYGYTLLENNYSHLQVRKSLFIYSSKYFHINIYTANKTFSKMNLSRGASKIRDSENAGGTSIISEAMSFEVLKKMINAKLLSTENEILYFPEGKITDYAIKVTNHEHSVTLGVSVTRAMKYKAIFQRSDAIRLLEKKLFGVICSSENASYPKFAKQILHIWSTDERTARILQDVYNNKISIQYKHNTILIITIAKNAKWIFWEKRYRKF</sequence>
<reference evidence="2" key="1">
    <citation type="submission" date="2022-08" db="EMBL/GenBank/DDBJ databases">
        <title>Novel sulphate-reducing endosymbionts in the free-living metamonad Anaeramoeba.</title>
        <authorList>
            <person name="Jerlstrom-Hultqvist J."/>
            <person name="Cepicka I."/>
            <person name="Gallot-Lavallee L."/>
            <person name="Salas-Leiva D."/>
            <person name="Curtis B.A."/>
            <person name="Zahonova K."/>
            <person name="Pipaliya S."/>
            <person name="Dacks J."/>
            <person name="Roger A.J."/>
        </authorList>
    </citation>
    <scope>NUCLEOTIDE SEQUENCE</scope>
    <source>
        <strain evidence="2">Busselton2</strain>
    </source>
</reference>
<feature type="region of interest" description="Disordered" evidence="1">
    <location>
        <begin position="201"/>
        <end position="220"/>
    </location>
</feature>
<name>A0AAV8A0R7_9EUKA</name>
<dbReference type="EMBL" id="JANTQA010000020">
    <property type="protein sequence ID" value="KAJ3446437.1"/>
    <property type="molecule type" value="Genomic_DNA"/>
</dbReference>
<feature type="compositionally biased region" description="Basic residues" evidence="1">
    <location>
        <begin position="201"/>
        <end position="218"/>
    </location>
</feature>
<organism evidence="2 3">
    <name type="scientific">Anaeramoeba flamelloides</name>
    <dbReference type="NCBI Taxonomy" id="1746091"/>
    <lineage>
        <taxon>Eukaryota</taxon>
        <taxon>Metamonada</taxon>
        <taxon>Anaeramoebidae</taxon>
        <taxon>Anaeramoeba</taxon>
    </lineage>
</organism>
<gene>
    <name evidence="2" type="ORF">M0812_08245</name>
</gene>
<evidence type="ECO:0000313" key="3">
    <source>
        <dbReference type="Proteomes" id="UP001146793"/>
    </source>
</evidence>